<dbReference type="SUPFAM" id="SSF52047">
    <property type="entry name" value="RNI-like"/>
    <property type="match status" value="1"/>
</dbReference>
<name>A0AAD9JA33_RIDPI</name>
<keyword evidence="2" id="KW-1185">Reference proteome</keyword>
<reference evidence="1" key="1">
    <citation type="journal article" date="2023" name="Mol. Biol. Evol.">
        <title>Third-Generation Sequencing Reveals the Adaptive Role of the Epigenome in Three Deep-Sea Polychaetes.</title>
        <authorList>
            <person name="Perez M."/>
            <person name="Aroh O."/>
            <person name="Sun Y."/>
            <person name="Lan Y."/>
            <person name="Juniper S.K."/>
            <person name="Young C.R."/>
            <person name="Angers B."/>
            <person name="Qian P.Y."/>
        </authorList>
    </citation>
    <scope>NUCLEOTIDE SEQUENCE</scope>
    <source>
        <strain evidence="1">R07B-5</strain>
    </source>
</reference>
<evidence type="ECO:0000313" key="2">
    <source>
        <dbReference type="Proteomes" id="UP001209878"/>
    </source>
</evidence>
<protein>
    <submittedName>
        <fullName evidence="1">Uncharacterized protein</fullName>
    </submittedName>
</protein>
<accession>A0AAD9JA33</accession>
<dbReference type="AlphaFoldDB" id="A0AAD9JA33"/>
<sequence>MLSNLRRHAFTICQFIVRVCHQFGTFQQKGRFHEIGRFQSEWEIPSSEAALFVGDKYTLCVDGFRGPRPVGFGRATASQRAVTLKLQLNPPSMNLVRPPEMLASLNDGAIGPEKKKRIKVLTSAAKPLKRESGNAARRRRLQVLQLLKDFNKPQLWHHVSALVVNDWKLDISNVIKTKDVANLEWLLTSGVANDIRELEVGGEFAYVSEVDTFKDVATVRTLCAGICFLPTLTQLIMWRCQLTDEGFAVVARTVVNCHQLELLLCRFNDIGDESERTVTTLMEEMTGLTLRLHGCRLTTAVAERLATRFGERLESGFLKMETDAAPESADSCRIIRPESGTTTFGTNLRADLGSRRQRDRILRCY</sequence>
<gene>
    <name evidence="1" type="ORF">NP493_3007g00000</name>
</gene>
<evidence type="ECO:0000313" key="1">
    <source>
        <dbReference type="EMBL" id="KAK2149299.1"/>
    </source>
</evidence>
<proteinExistence type="predicted"/>
<dbReference type="InterPro" id="IPR032675">
    <property type="entry name" value="LRR_dom_sf"/>
</dbReference>
<dbReference type="EMBL" id="JAODUO010002999">
    <property type="protein sequence ID" value="KAK2149299.1"/>
    <property type="molecule type" value="Genomic_DNA"/>
</dbReference>
<dbReference type="Proteomes" id="UP001209878">
    <property type="component" value="Unassembled WGS sequence"/>
</dbReference>
<organism evidence="1 2">
    <name type="scientific">Ridgeia piscesae</name>
    <name type="common">Tubeworm</name>
    <dbReference type="NCBI Taxonomy" id="27915"/>
    <lineage>
        <taxon>Eukaryota</taxon>
        <taxon>Metazoa</taxon>
        <taxon>Spiralia</taxon>
        <taxon>Lophotrochozoa</taxon>
        <taxon>Annelida</taxon>
        <taxon>Polychaeta</taxon>
        <taxon>Sedentaria</taxon>
        <taxon>Canalipalpata</taxon>
        <taxon>Sabellida</taxon>
        <taxon>Siboglinidae</taxon>
        <taxon>Ridgeia</taxon>
    </lineage>
</organism>
<dbReference type="Gene3D" id="3.80.10.10">
    <property type="entry name" value="Ribonuclease Inhibitor"/>
    <property type="match status" value="1"/>
</dbReference>
<comment type="caution">
    <text evidence="1">The sequence shown here is derived from an EMBL/GenBank/DDBJ whole genome shotgun (WGS) entry which is preliminary data.</text>
</comment>